<dbReference type="EMBL" id="BAAADN010000019">
    <property type="protein sequence ID" value="GAA0457622.1"/>
    <property type="molecule type" value="Genomic_DNA"/>
</dbReference>
<gene>
    <name evidence="2" type="ORF">GCM10008985_12240</name>
    <name evidence="3" type="ORF">MUK72_12030</name>
</gene>
<keyword evidence="1" id="KW-0472">Membrane</keyword>
<feature type="transmembrane region" description="Helical" evidence="1">
    <location>
        <begin position="157"/>
        <end position="183"/>
    </location>
</feature>
<evidence type="ECO:0000313" key="2">
    <source>
        <dbReference type="EMBL" id="GAA0457622.1"/>
    </source>
</evidence>
<feature type="transmembrane region" description="Helical" evidence="1">
    <location>
        <begin position="21"/>
        <end position="44"/>
    </location>
</feature>
<reference evidence="2" key="3">
    <citation type="submission" date="2023-12" db="EMBL/GenBank/DDBJ databases">
        <authorList>
            <person name="Sun Q."/>
            <person name="Inoue M."/>
        </authorList>
    </citation>
    <scope>NUCLEOTIDE SEQUENCE</scope>
    <source>
        <strain evidence="2">JCM 12289</strain>
    </source>
</reference>
<evidence type="ECO:0000313" key="3">
    <source>
        <dbReference type="EMBL" id="UOO94692.1"/>
    </source>
</evidence>
<feature type="transmembrane region" description="Helical" evidence="1">
    <location>
        <begin position="64"/>
        <end position="95"/>
    </location>
</feature>
<keyword evidence="4" id="KW-1185">Reference proteome</keyword>
<protein>
    <submittedName>
        <fullName evidence="2">Uncharacterized protein</fullName>
    </submittedName>
</protein>
<name>A0AAV3SFE2_HALDO</name>
<sequence>MAVRSRLATLRSRLSPSIDTSAVEGVVIGGLFGALQAGLVMSLYRTEMVYEIGGIVGLYSLNGGWYVLLALGILFGIPFVAFVSGSINSFANTVIMLSSRSSVLQKLLVPLLKRSALGVTCAGVGQLYGIAVGVLFQLIAMPIWLRLVMGLSVPAPYLTVGGIVGVVAWALYGGAMGLVYGLILENSTG</sequence>
<dbReference type="Proteomes" id="UP001500962">
    <property type="component" value="Unassembled WGS sequence"/>
</dbReference>
<dbReference type="AlphaFoldDB" id="A0AAV3SFE2"/>
<accession>A0AAV3SFE2</accession>
<organism evidence="2 5">
    <name type="scientific">Halococcus dombrowskii</name>
    <dbReference type="NCBI Taxonomy" id="179637"/>
    <lineage>
        <taxon>Archaea</taxon>
        <taxon>Methanobacteriati</taxon>
        <taxon>Methanobacteriota</taxon>
        <taxon>Stenosarchaea group</taxon>
        <taxon>Halobacteria</taxon>
        <taxon>Halobacteriales</taxon>
        <taxon>Halococcaceae</taxon>
        <taxon>Halococcus</taxon>
    </lineage>
</organism>
<evidence type="ECO:0000256" key="1">
    <source>
        <dbReference type="SAM" id="Phobius"/>
    </source>
</evidence>
<evidence type="ECO:0000313" key="4">
    <source>
        <dbReference type="Proteomes" id="UP000830542"/>
    </source>
</evidence>
<feature type="transmembrane region" description="Helical" evidence="1">
    <location>
        <begin position="116"/>
        <end position="145"/>
    </location>
</feature>
<reference evidence="3" key="2">
    <citation type="submission" date="2022-04" db="EMBL/GenBank/DDBJ databases">
        <title>Sequencing and genomic assembly of Halococcus dombrowskii.</title>
        <authorList>
            <person name="Lim S.W."/>
            <person name="MacLea K.S."/>
        </authorList>
    </citation>
    <scope>NUCLEOTIDE SEQUENCE</scope>
    <source>
        <strain evidence="3">H4</strain>
    </source>
</reference>
<dbReference type="EMBL" id="CP095005">
    <property type="protein sequence ID" value="UOO94692.1"/>
    <property type="molecule type" value="Genomic_DNA"/>
</dbReference>
<dbReference type="Proteomes" id="UP000830542">
    <property type="component" value="Chromosome"/>
</dbReference>
<proteinExistence type="predicted"/>
<dbReference type="GeneID" id="71762588"/>
<evidence type="ECO:0000313" key="5">
    <source>
        <dbReference type="Proteomes" id="UP001500962"/>
    </source>
</evidence>
<dbReference type="KEGG" id="hdo:MUK72_12030"/>
<reference evidence="2" key="1">
    <citation type="journal article" date="2014" name="Int. J. Syst. Evol. Microbiol.">
        <title>Complete genome sequence of Corynebacterium casei LMG S-19264T (=DSM 44701T), isolated from a smear-ripened cheese.</title>
        <authorList>
            <consortium name="US DOE Joint Genome Institute (JGI-PGF)"/>
            <person name="Walter F."/>
            <person name="Albersmeier A."/>
            <person name="Kalinowski J."/>
            <person name="Ruckert C."/>
        </authorList>
    </citation>
    <scope>NUCLEOTIDE SEQUENCE</scope>
    <source>
        <strain evidence="2">JCM 12289</strain>
    </source>
</reference>
<keyword evidence="1" id="KW-1133">Transmembrane helix</keyword>
<keyword evidence="1" id="KW-0812">Transmembrane</keyword>
<dbReference type="RefSeq" id="WP_244701081.1">
    <property type="nucleotide sequence ID" value="NZ_BAAADN010000019.1"/>
</dbReference>